<dbReference type="PRINTS" id="PR01011">
    <property type="entry name" value="GLUTPROXDASE"/>
</dbReference>
<feature type="chain" id="PRO_5027084356" description="Glutathione peroxidase" evidence="6">
    <location>
        <begin position="23"/>
        <end position="182"/>
    </location>
</feature>
<dbReference type="PANTHER" id="PTHR11592:SF44">
    <property type="entry name" value="GLUTATHIONE PEROXIDASE"/>
    <property type="match status" value="1"/>
</dbReference>
<dbReference type="Proteomes" id="UP000503096">
    <property type="component" value="Chromosome"/>
</dbReference>
<evidence type="ECO:0000313" key="9">
    <source>
        <dbReference type="Proteomes" id="UP000503096"/>
    </source>
</evidence>
<dbReference type="CDD" id="cd00340">
    <property type="entry name" value="GSH_Peroxidase"/>
    <property type="match status" value="1"/>
</dbReference>
<name>A0A6M4H247_9PROT</name>
<accession>A0A6M4H247</accession>
<dbReference type="SUPFAM" id="SSF52833">
    <property type="entry name" value="Thioredoxin-like"/>
    <property type="match status" value="1"/>
</dbReference>
<keyword evidence="9" id="KW-1185">Reference proteome</keyword>
<evidence type="ECO:0000313" key="8">
    <source>
        <dbReference type="EMBL" id="QJR13609.1"/>
    </source>
</evidence>
<keyword evidence="2 5" id="KW-0575">Peroxidase</keyword>
<dbReference type="AlphaFoldDB" id="A0A6M4H247"/>
<dbReference type="PROSITE" id="PS51355">
    <property type="entry name" value="GLUTATHIONE_PEROXID_3"/>
    <property type="match status" value="1"/>
</dbReference>
<dbReference type="FunCoup" id="A0A6M4H247">
    <property type="interactions" value="163"/>
</dbReference>
<comment type="similarity">
    <text evidence="1 5">Belongs to the glutathione peroxidase family.</text>
</comment>
<dbReference type="Gene3D" id="3.40.30.10">
    <property type="entry name" value="Glutaredoxin"/>
    <property type="match status" value="1"/>
</dbReference>
<feature type="active site" evidence="4">
    <location>
        <position position="59"/>
    </location>
</feature>
<evidence type="ECO:0000256" key="3">
    <source>
        <dbReference type="ARBA" id="ARBA00023002"/>
    </source>
</evidence>
<dbReference type="PANTHER" id="PTHR11592">
    <property type="entry name" value="GLUTATHIONE PEROXIDASE"/>
    <property type="match status" value="1"/>
</dbReference>
<protein>
    <recommendedName>
        <fullName evidence="5">Glutathione peroxidase</fullName>
    </recommendedName>
</protein>
<dbReference type="KEGG" id="upl:DSM104440_00393"/>
<keyword evidence="6" id="KW-0732">Signal</keyword>
<dbReference type="InterPro" id="IPR036249">
    <property type="entry name" value="Thioredoxin-like_sf"/>
</dbReference>
<dbReference type="InParanoid" id="A0A6M4H247"/>
<dbReference type="EMBL" id="CP053073">
    <property type="protein sequence ID" value="QJR13609.1"/>
    <property type="molecule type" value="Genomic_DNA"/>
</dbReference>
<feature type="domain" description="Thioredoxin" evidence="7">
    <location>
        <begin position="21"/>
        <end position="180"/>
    </location>
</feature>
<sequence>MNPTLRLLLATGIAAASLDASAACPSLLDHKLTTLQGKSDNLCRFEGQVVLLVNTASYCGYTKQYEGLEGLYQKYKDKGLVVLGFPSNDFGKQEPGSNAEVADFCERTFKVRFPMYEKSPVAGKDANPIYKELAEKTGEAPKWNFHKYLVGRDGKVLANYGSKVTPDDPKLVAAVEAALQTR</sequence>
<proteinExistence type="inferred from homology"/>
<dbReference type="InterPro" id="IPR029759">
    <property type="entry name" value="GPX_AS"/>
</dbReference>
<evidence type="ECO:0000256" key="5">
    <source>
        <dbReference type="RuleBase" id="RU000499"/>
    </source>
</evidence>
<dbReference type="Pfam" id="PF00255">
    <property type="entry name" value="GSHPx"/>
    <property type="match status" value="1"/>
</dbReference>
<dbReference type="GO" id="GO:0034599">
    <property type="term" value="P:cellular response to oxidative stress"/>
    <property type="evidence" value="ECO:0007669"/>
    <property type="project" value="TreeGrafter"/>
</dbReference>
<evidence type="ECO:0000256" key="2">
    <source>
        <dbReference type="ARBA" id="ARBA00022559"/>
    </source>
</evidence>
<feature type="signal peptide" evidence="6">
    <location>
        <begin position="1"/>
        <end position="22"/>
    </location>
</feature>
<dbReference type="PROSITE" id="PS00460">
    <property type="entry name" value="GLUTATHIONE_PEROXID_1"/>
    <property type="match status" value="1"/>
</dbReference>
<dbReference type="RefSeq" id="WP_171160342.1">
    <property type="nucleotide sequence ID" value="NZ_CP053073.1"/>
</dbReference>
<keyword evidence="3 5" id="KW-0560">Oxidoreductase</keyword>
<evidence type="ECO:0000259" key="7">
    <source>
        <dbReference type="PROSITE" id="PS51352"/>
    </source>
</evidence>
<dbReference type="PIRSF" id="PIRSF000303">
    <property type="entry name" value="Glutathion_perox"/>
    <property type="match status" value="1"/>
</dbReference>
<gene>
    <name evidence="8" type="primary">gpx1</name>
    <name evidence="8" type="ORF">DSM104440_00393</name>
</gene>
<evidence type="ECO:0000256" key="1">
    <source>
        <dbReference type="ARBA" id="ARBA00006926"/>
    </source>
</evidence>
<dbReference type="PROSITE" id="PS51352">
    <property type="entry name" value="THIOREDOXIN_2"/>
    <property type="match status" value="1"/>
</dbReference>
<evidence type="ECO:0000256" key="4">
    <source>
        <dbReference type="PIRSR" id="PIRSR000303-1"/>
    </source>
</evidence>
<dbReference type="GO" id="GO:0004601">
    <property type="term" value="F:peroxidase activity"/>
    <property type="evidence" value="ECO:0007669"/>
    <property type="project" value="UniProtKB-KW"/>
</dbReference>
<organism evidence="8 9">
    <name type="scientific">Usitatibacter palustris</name>
    <dbReference type="NCBI Taxonomy" id="2732487"/>
    <lineage>
        <taxon>Bacteria</taxon>
        <taxon>Pseudomonadati</taxon>
        <taxon>Pseudomonadota</taxon>
        <taxon>Betaproteobacteria</taxon>
        <taxon>Nitrosomonadales</taxon>
        <taxon>Usitatibacteraceae</taxon>
        <taxon>Usitatibacter</taxon>
    </lineage>
</organism>
<dbReference type="InterPro" id="IPR013766">
    <property type="entry name" value="Thioredoxin_domain"/>
</dbReference>
<reference evidence="8 9" key="1">
    <citation type="submission" date="2020-04" db="EMBL/GenBank/DDBJ databases">
        <title>Usitatibacter rugosus gen. nov., sp. nov. and Usitatibacter palustris sp. nov., novel members of Usitatibacteraceae fam. nov. within the order Nitrosomonadales isolated from soil.</title>
        <authorList>
            <person name="Huber K.J."/>
            <person name="Neumann-Schaal M."/>
            <person name="Geppert A."/>
            <person name="Luckner M."/>
            <person name="Wanner G."/>
            <person name="Overmann J."/>
        </authorList>
    </citation>
    <scope>NUCLEOTIDE SEQUENCE [LARGE SCALE GENOMIC DNA]</scope>
    <source>
        <strain evidence="8 9">Swamp67</strain>
    </source>
</reference>
<evidence type="ECO:0000256" key="6">
    <source>
        <dbReference type="SAM" id="SignalP"/>
    </source>
</evidence>
<dbReference type="InterPro" id="IPR000889">
    <property type="entry name" value="Glutathione_peroxidase"/>
</dbReference>